<dbReference type="AlphaFoldDB" id="F8L2U0"/>
<protein>
    <submittedName>
        <fullName evidence="1">Conjugal transfer protein TraD</fullName>
    </submittedName>
</protein>
<keyword evidence="2" id="KW-1185">Reference proteome</keyword>
<geneLocation type="plasmid" evidence="1 2">
    <name>pSn</name>
</geneLocation>
<dbReference type="InterPro" id="IPR009444">
    <property type="entry name" value="Conjugal_tfr_TraD_a-type"/>
</dbReference>
<dbReference type="Pfam" id="PF06412">
    <property type="entry name" value="TraD"/>
    <property type="match status" value="1"/>
</dbReference>
<gene>
    <name evidence="1" type="primary">traD-A</name>
    <name evidence="1" type="ordered locus">SNE_B24270</name>
</gene>
<proteinExistence type="predicted"/>
<dbReference type="eggNOG" id="ENOG5030213">
    <property type="taxonomic scope" value="Bacteria"/>
</dbReference>
<reference evidence="1 2" key="2">
    <citation type="journal article" date="2011" name="Mol. Biol. Evol.">
        <title>Unity in variety--the pan-genome of the Chlamydiae.</title>
        <authorList>
            <person name="Collingro A."/>
            <person name="Tischler P."/>
            <person name="Weinmaier T."/>
            <person name="Penz T."/>
            <person name="Heinz E."/>
            <person name="Brunham R.C."/>
            <person name="Read T.D."/>
            <person name="Bavoil P.M."/>
            <person name="Sachse K."/>
            <person name="Kahane S."/>
            <person name="Friedman M.G."/>
            <person name="Rattei T."/>
            <person name="Myers G.S."/>
            <person name="Horn M."/>
        </authorList>
    </citation>
    <scope>NUCLEOTIDE SEQUENCE [LARGE SCALE GENOMIC DNA]</scope>
    <source>
        <strain evidence="2">ATCC VR-1471 / Z</strain>
        <plasmid evidence="1 2">pSn</plasmid>
    </source>
</reference>
<sequence length="151" mass="17557">MELDFEDEKMKLALKKSRIEAQEKRLKEKERKIRTRRLIELGGLVSKAGVEELNNNALLGALLDIKEKLNEESTVKKWKDKGAAAFEKDKAQNGEALIVSFDAEPPREAKDKLRNLGLRWNRFRREWQGYGKKDLLEKELREFGAMIESVE</sequence>
<keyword evidence="1" id="KW-0614">Plasmid</keyword>
<dbReference type="HOGENOM" id="CLU_144778_0_0_0"/>
<evidence type="ECO:0000313" key="2">
    <source>
        <dbReference type="Proteomes" id="UP000000496"/>
    </source>
</evidence>
<dbReference type="KEGG" id="sng:SNE_B24270"/>
<dbReference type="EMBL" id="FR872581">
    <property type="protein sequence ID" value="CCB87786.1"/>
    <property type="molecule type" value="Genomic_DNA"/>
</dbReference>
<reference key="1">
    <citation type="journal article" date="2011" name="Mol. Biol. Evol.">
        <title>Unity in variety -- the pan-genome of the Chlamydiae.</title>
        <authorList>
            <person name="Collingro A."/>
            <person name="Tischler P."/>
            <person name="Weinmaier T."/>
            <person name="Penz T."/>
            <person name="Heinz E."/>
            <person name="Brunham R.C."/>
            <person name="Read T.D."/>
            <person name="Bavoil P.M."/>
            <person name="Sachse K."/>
            <person name="Kahane S."/>
            <person name="Friedman M.G."/>
            <person name="Rattei T."/>
            <person name="Myers G.S.A."/>
            <person name="Horn M."/>
        </authorList>
    </citation>
    <scope>NUCLEOTIDE SEQUENCE</scope>
    <source>
        <strain>Z</strain>
    </source>
</reference>
<dbReference type="Proteomes" id="UP000000496">
    <property type="component" value="Plasmid pSn"/>
</dbReference>
<evidence type="ECO:0000313" key="1">
    <source>
        <dbReference type="EMBL" id="CCB87786.1"/>
    </source>
</evidence>
<dbReference type="RefSeq" id="WP_013935020.1">
    <property type="nucleotide sequence ID" value="NC_015710.1"/>
</dbReference>
<accession>F8L2U0</accession>
<organism evidence="1 2">
    <name type="scientific">Simkania negevensis (strain ATCC VR-1471 / DSM 27360 / Z)</name>
    <dbReference type="NCBI Taxonomy" id="331113"/>
    <lineage>
        <taxon>Bacteria</taxon>
        <taxon>Pseudomonadati</taxon>
        <taxon>Chlamydiota</taxon>
        <taxon>Chlamydiia</taxon>
        <taxon>Parachlamydiales</taxon>
        <taxon>Simkaniaceae</taxon>
        <taxon>Simkania</taxon>
    </lineage>
</organism>
<name>F8L2U0_SIMNZ</name>